<evidence type="ECO:0000313" key="3">
    <source>
        <dbReference type="Proteomes" id="UP000290057"/>
    </source>
</evidence>
<dbReference type="Proteomes" id="UP000290057">
    <property type="component" value="Chromosome"/>
</dbReference>
<proteinExistence type="predicted"/>
<dbReference type="AlphaFoldDB" id="A0A3T1CJE6"/>
<keyword evidence="3" id="KW-1185">Reference proteome</keyword>
<feature type="signal peptide" evidence="1">
    <location>
        <begin position="1"/>
        <end position="22"/>
    </location>
</feature>
<feature type="chain" id="PRO_5019387743" description="Autotransporter outer membrane beta-barrel domain-containing protein" evidence="1">
    <location>
        <begin position="23"/>
        <end position="340"/>
    </location>
</feature>
<gene>
    <name evidence="2" type="ORF">EKJ_18350</name>
</gene>
<evidence type="ECO:0000256" key="1">
    <source>
        <dbReference type="SAM" id="SignalP"/>
    </source>
</evidence>
<accession>A0A3T1CJE6</accession>
<sequence length="340" mass="36835">MQRSYVMAGAVLATALATPAQADVVIGPRVSYYFDNSNLRTSDLDGLRDALQVIDADLTGQLREASGFDDLTVEVQDNGSASNSDQVGFAMVGGMVNFGGDRDRFTVTAMYGSGEAGTELVSSRNVTLSVADVQFTELSIIQTVTAEEVDRLDLELTWQRRVSENFAISAGARYERLAVTGAGTLVIQQNDEVRQFVADVLGEDAPTRNIDALGRPDRIATERSLETFSGRAGVTAFVPFSAHAVAFFNGMVHASHQPASTFETRFLGFDEETLRVEERRDAAETSIGPDFAVGAQFILTDSIALDIRYRAIMFFPLSGDFDFGDSRVNHGVNLGVSLRL</sequence>
<keyword evidence="1" id="KW-0732">Signal</keyword>
<reference evidence="2 3" key="1">
    <citation type="submission" date="2019-01" db="EMBL/GenBank/DDBJ databases">
        <title>Complete genome sequence of Erythrobacter flavus KJ5.</title>
        <authorList>
            <person name="Kanesaki Y."/>
            <person name="Brotosudarmo T."/>
            <person name="Moriuchi R."/>
            <person name="Awai K."/>
        </authorList>
    </citation>
    <scope>NUCLEOTIDE SEQUENCE [LARGE SCALE GENOMIC DNA]</scope>
    <source>
        <strain evidence="2 3">KJ5</strain>
    </source>
</reference>
<protein>
    <recommendedName>
        <fullName evidence="4">Autotransporter outer membrane beta-barrel domain-containing protein</fullName>
    </recommendedName>
</protein>
<evidence type="ECO:0008006" key="4">
    <source>
        <dbReference type="Google" id="ProtNLM"/>
    </source>
</evidence>
<dbReference type="EMBL" id="AP019389">
    <property type="protein sequence ID" value="BBI20988.1"/>
    <property type="molecule type" value="Genomic_DNA"/>
</dbReference>
<evidence type="ECO:0000313" key="2">
    <source>
        <dbReference type="EMBL" id="BBI20988.1"/>
    </source>
</evidence>
<organism evidence="2 3">
    <name type="scientific">Qipengyuania flava</name>
    <dbReference type="NCBI Taxonomy" id="192812"/>
    <lineage>
        <taxon>Bacteria</taxon>
        <taxon>Pseudomonadati</taxon>
        <taxon>Pseudomonadota</taxon>
        <taxon>Alphaproteobacteria</taxon>
        <taxon>Sphingomonadales</taxon>
        <taxon>Erythrobacteraceae</taxon>
        <taxon>Qipengyuania</taxon>
    </lineage>
</organism>
<name>A0A3T1CJE6_9SPHN</name>